<dbReference type="InterPro" id="IPR034015">
    <property type="entry name" value="M1_LTA4H"/>
</dbReference>
<name>A0A2J8IYJ9_PANTR</name>
<protein>
    <submittedName>
        <fullName evidence="1">RNPEPL1 isoform 1</fullName>
    </submittedName>
</protein>
<evidence type="ECO:0000313" key="2">
    <source>
        <dbReference type="Proteomes" id="UP000236370"/>
    </source>
</evidence>
<dbReference type="PANTHER" id="PTHR45726:SF2">
    <property type="entry name" value="AMINOPEPTIDASE RNPEPL1"/>
    <property type="match status" value="1"/>
</dbReference>
<dbReference type="Proteomes" id="UP000236370">
    <property type="component" value="Unassembled WGS sequence"/>
</dbReference>
<evidence type="ECO:0000313" key="1">
    <source>
        <dbReference type="EMBL" id="PNI15590.1"/>
    </source>
</evidence>
<gene>
    <name evidence="1" type="ORF">CK820_G0052007</name>
</gene>
<dbReference type="SUPFAM" id="SSF55486">
    <property type="entry name" value="Metalloproteases ('zincins'), catalytic domain"/>
    <property type="match status" value="1"/>
</dbReference>
<proteinExistence type="predicted"/>
<dbReference type="PANTHER" id="PTHR45726">
    <property type="entry name" value="LEUKOTRIENE A-4 HYDROLASE"/>
    <property type="match status" value="1"/>
</dbReference>
<dbReference type="EMBL" id="NBAG03000554">
    <property type="protein sequence ID" value="PNI15590.1"/>
    <property type="molecule type" value="Genomic_DNA"/>
</dbReference>
<accession>A0A2J8IYJ9</accession>
<dbReference type="SMR" id="A0A2J8IYJ9"/>
<dbReference type="InterPro" id="IPR027268">
    <property type="entry name" value="Peptidase_M4/M1_CTD_sf"/>
</dbReference>
<dbReference type="AlphaFoldDB" id="A0A2J8IYJ9"/>
<dbReference type="Gene3D" id="1.10.390.10">
    <property type="entry name" value="Neutral Protease Domain 2"/>
    <property type="match status" value="1"/>
</dbReference>
<comment type="caution">
    <text evidence="1">The sequence shown here is derived from an EMBL/GenBank/DDBJ whole genome shotgun (WGS) entry which is preliminary data.</text>
</comment>
<feature type="non-terminal residue" evidence="1">
    <location>
        <position position="114"/>
    </location>
</feature>
<sequence length="114" mass="12655">MKLLGEDSPVSKLQAYVEKYKFTSVVAQDLLDSFLSFFPELKEQSVDCRAGLEFERWLNATGPPLAEPDLSQGSSLTRPVEALFQLWTAEPLDQAAASASAIDISKWRTFQTAL</sequence>
<organism evidence="1 2">
    <name type="scientific">Pan troglodytes</name>
    <name type="common">Chimpanzee</name>
    <dbReference type="NCBI Taxonomy" id="9598"/>
    <lineage>
        <taxon>Eukaryota</taxon>
        <taxon>Metazoa</taxon>
        <taxon>Chordata</taxon>
        <taxon>Craniata</taxon>
        <taxon>Vertebrata</taxon>
        <taxon>Euteleostomi</taxon>
        <taxon>Mammalia</taxon>
        <taxon>Eutheria</taxon>
        <taxon>Euarchontoglires</taxon>
        <taxon>Primates</taxon>
        <taxon>Haplorrhini</taxon>
        <taxon>Catarrhini</taxon>
        <taxon>Hominidae</taxon>
        <taxon>Pan</taxon>
    </lineage>
</organism>
<reference evidence="1 2" key="1">
    <citation type="submission" date="2017-12" db="EMBL/GenBank/DDBJ databases">
        <title>High-resolution comparative analysis of great ape genomes.</title>
        <authorList>
            <person name="Pollen A."/>
            <person name="Hastie A."/>
            <person name="Hormozdiari F."/>
            <person name="Dougherty M."/>
            <person name="Liu R."/>
            <person name="Chaisson M."/>
            <person name="Hoppe E."/>
            <person name="Hill C."/>
            <person name="Pang A."/>
            <person name="Hillier L."/>
            <person name="Baker C."/>
            <person name="Armstrong J."/>
            <person name="Shendure J."/>
            <person name="Paten B."/>
            <person name="Wilson R."/>
            <person name="Chao H."/>
            <person name="Schneider V."/>
            <person name="Ventura M."/>
            <person name="Kronenberg Z."/>
            <person name="Murali S."/>
            <person name="Gordon D."/>
            <person name="Cantsilieris S."/>
            <person name="Munson K."/>
            <person name="Nelson B."/>
            <person name="Raja A."/>
            <person name="Underwood J."/>
            <person name="Diekhans M."/>
            <person name="Fiddes I."/>
            <person name="Haussler D."/>
            <person name="Eichler E."/>
        </authorList>
    </citation>
    <scope>NUCLEOTIDE SEQUENCE [LARGE SCALE GENOMIC DNA]</scope>
    <source>
        <strain evidence="1">Yerkes chimp pedigree #C0471</strain>
    </source>
</reference>